<keyword evidence="6" id="KW-0808">Transferase</keyword>
<evidence type="ECO:0000256" key="15">
    <source>
        <dbReference type="ARBA" id="ARBA00023170"/>
    </source>
</evidence>
<evidence type="ECO:0000256" key="16">
    <source>
        <dbReference type="ARBA" id="ARBA00023180"/>
    </source>
</evidence>
<keyword evidence="11" id="KW-0418">Kinase</keyword>
<evidence type="ECO:0000256" key="1">
    <source>
        <dbReference type="ARBA" id="ARBA00004479"/>
    </source>
</evidence>
<evidence type="ECO:0000256" key="14">
    <source>
        <dbReference type="ARBA" id="ARBA00023136"/>
    </source>
</evidence>
<dbReference type="GO" id="GO:0030246">
    <property type="term" value="F:carbohydrate binding"/>
    <property type="evidence" value="ECO:0007669"/>
    <property type="project" value="UniProtKB-KW"/>
</dbReference>
<dbReference type="Pfam" id="PF00139">
    <property type="entry name" value="Lectin_legB"/>
    <property type="match status" value="1"/>
</dbReference>
<dbReference type="SMART" id="SM00220">
    <property type="entry name" value="S_TKc"/>
    <property type="match status" value="1"/>
</dbReference>
<keyword evidence="12 17" id="KW-0067">ATP-binding</keyword>
<evidence type="ECO:0000256" key="3">
    <source>
        <dbReference type="ARBA" id="ARBA00010217"/>
    </source>
</evidence>
<comment type="similarity">
    <text evidence="18">Belongs to the protein kinase superfamily.</text>
</comment>
<dbReference type="EC" id="2.7.11.1" evidence="4"/>
<sequence length="353" mass="39471">MQVWIDFDGTEMQLKVTLSPLGVIKPLIPLLSSTVNLSEIFLEEMFVGFSSSTGSFSSSHYILGWSFKMNGEARPLNISSLPSLPSRKTRHNRLALALSLSLGIALLVLLAISAGLFILARKIRYSELLEDWEEEYGPQRFSYKDLYDATRGFKEAELLGVGGFGRVYRGALSSSGMEIAVKKVSHESRQGMKEFIAEIASIGRLRHRNLVQLRGYCRRKGELLLVYDYMSNGSLDKLIFDQRRPTFDWKQRFHVLRGVASGLLYLHEEWEKIVIHRDVKASNVLLDGELNGRLGDFGLARLYDHGNYPMTTHVVGTVGTSHRSSRGPAGARSRLMSTHSGPCFSRRLAGGGQ</sequence>
<dbReference type="EMBL" id="LR743590">
    <property type="protein sequence ID" value="CAA2617951.1"/>
    <property type="molecule type" value="Genomic_DNA"/>
</dbReference>
<dbReference type="Gene3D" id="1.10.510.10">
    <property type="entry name" value="Transferase(Phosphotransferase) domain 1"/>
    <property type="match status" value="1"/>
</dbReference>
<comment type="subcellular location">
    <subcellularLocation>
        <location evidence="1">Membrane</location>
        <topology evidence="1">Single-pass type I membrane protein</topology>
    </subcellularLocation>
</comment>
<dbReference type="PROSITE" id="PS00107">
    <property type="entry name" value="PROTEIN_KINASE_ATP"/>
    <property type="match status" value="1"/>
</dbReference>
<keyword evidence="9" id="KW-0430">Lectin</keyword>
<evidence type="ECO:0000256" key="11">
    <source>
        <dbReference type="ARBA" id="ARBA00022777"/>
    </source>
</evidence>
<evidence type="ECO:0000313" key="22">
    <source>
        <dbReference type="EMBL" id="CAA2617951.1"/>
    </source>
</evidence>
<protein>
    <recommendedName>
        <fullName evidence="4">non-specific serine/threonine protein kinase</fullName>
        <ecNumber evidence="4">2.7.11.1</ecNumber>
    </recommendedName>
</protein>
<evidence type="ECO:0000256" key="9">
    <source>
        <dbReference type="ARBA" id="ARBA00022734"/>
    </source>
</evidence>
<dbReference type="PROSITE" id="PS00108">
    <property type="entry name" value="PROTEIN_KINASE_ST"/>
    <property type="match status" value="1"/>
</dbReference>
<evidence type="ECO:0000256" key="18">
    <source>
        <dbReference type="RuleBase" id="RU000304"/>
    </source>
</evidence>
<evidence type="ECO:0000256" key="13">
    <source>
        <dbReference type="ARBA" id="ARBA00022989"/>
    </source>
</evidence>
<reference evidence="22 23" key="1">
    <citation type="submission" date="2019-12" db="EMBL/GenBank/DDBJ databases">
        <authorList>
            <person name="Scholz U."/>
            <person name="Mascher M."/>
            <person name="Fiebig A."/>
        </authorList>
    </citation>
    <scope>NUCLEOTIDE SEQUENCE</scope>
</reference>
<comment type="similarity">
    <text evidence="2">In the N-terminal section; belongs to the leguminous lectin family.</text>
</comment>
<dbReference type="GO" id="GO:0016020">
    <property type="term" value="C:membrane"/>
    <property type="evidence" value="ECO:0007669"/>
    <property type="project" value="UniProtKB-SubCell"/>
</dbReference>
<feature type="binding site" evidence="17">
    <location>
        <position position="183"/>
    </location>
    <ligand>
        <name>ATP</name>
        <dbReference type="ChEBI" id="CHEBI:30616"/>
    </ligand>
</feature>
<evidence type="ECO:0000256" key="10">
    <source>
        <dbReference type="ARBA" id="ARBA00022741"/>
    </source>
</evidence>
<keyword evidence="14 20" id="KW-0472">Membrane</keyword>
<dbReference type="EMBL" id="CACRZD030000003">
    <property type="protein sequence ID" value="CAA6657644.1"/>
    <property type="molecule type" value="Genomic_DNA"/>
</dbReference>
<keyword evidence="13 20" id="KW-1133">Transmembrane helix</keyword>
<dbReference type="InterPro" id="IPR050528">
    <property type="entry name" value="L-type_Lectin-RKs"/>
</dbReference>
<feature type="region of interest" description="Disordered" evidence="19">
    <location>
        <begin position="318"/>
        <end position="340"/>
    </location>
</feature>
<comment type="similarity">
    <text evidence="3">In the C-terminal section; belongs to the protein kinase superfamily. Ser/Thr protein kinase family.</text>
</comment>
<dbReference type="Gene3D" id="3.30.200.20">
    <property type="entry name" value="Phosphorylase Kinase, domain 1"/>
    <property type="match status" value="1"/>
</dbReference>
<keyword evidence="16" id="KW-0325">Glycoprotein</keyword>
<evidence type="ECO:0000256" key="7">
    <source>
        <dbReference type="ARBA" id="ARBA00022692"/>
    </source>
</evidence>
<dbReference type="GO" id="GO:0004674">
    <property type="term" value="F:protein serine/threonine kinase activity"/>
    <property type="evidence" value="ECO:0007669"/>
    <property type="project" value="UniProtKB-KW"/>
</dbReference>
<feature type="domain" description="Protein kinase" evidence="21">
    <location>
        <begin position="153"/>
        <end position="353"/>
    </location>
</feature>
<keyword evidence="15" id="KW-0675">Receptor</keyword>
<dbReference type="FunFam" id="1.10.510.10:FF:001731">
    <property type="match status" value="1"/>
</dbReference>
<evidence type="ECO:0000256" key="5">
    <source>
        <dbReference type="ARBA" id="ARBA00022527"/>
    </source>
</evidence>
<dbReference type="InterPro" id="IPR013320">
    <property type="entry name" value="ConA-like_dom_sf"/>
</dbReference>
<keyword evidence="5 18" id="KW-0723">Serine/threonine-protein kinase</keyword>
<evidence type="ECO:0000256" key="19">
    <source>
        <dbReference type="SAM" id="MobiDB-lite"/>
    </source>
</evidence>
<dbReference type="SUPFAM" id="SSF49899">
    <property type="entry name" value="Concanavalin A-like lectins/glucanases"/>
    <property type="match status" value="1"/>
</dbReference>
<keyword evidence="7 20" id="KW-0812">Transmembrane</keyword>
<evidence type="ECO:0000256" key="2">
    <source>
        <dbReference type="ARBA" id="ARBA00008536"/>
    </source>
</evidence>
<dbReference type="InterPro" id="IPR001220">
    <property type="entry name" value="Legume_lectin_dom"/>
</dbReference>
<dbReference type="Pfam" id="PF00069">
    <property type="entry name" value="Pkinase"/>
    <property type="match status" value="1"/>
</dbReference>
<evidence type="ECO:0000256" key="8">
    <source>
        <dbReference type="ARBA" id="ARBA00022729"/>
    </source>
</evidence>
<evidence type="ECO:0000256" key="20">
    <source>
        <dbReference type="SAM" id="Phobius"/>
    </source>
</evidence>
<dbReference type="InterPro" id="IPR017441">
    <property type="entry name" value="Protein_kinase_ATP_BS"/>
</dbReference>
<evidence type="ECO:0000259" key="21">
    <source>
        <dbReference type="PROSITE" id="PS50011"/>
    </source>
</evidence>
<dbReference type="GO" id="GO:0005524">
    <property type="term" value="F:ATP binding"/>
    <property type="evidence" value="ECO:0007669"/>
    <property type="project" value="UniProtKB-UniRule"/>
</dbReference>
<evidence type="ECO:0000256" key="6">
    <source>
        <dbReference type="ARBA" id="ARBA00022679"/>
    </source>
</evidence>
<gene>
    <name evidence="22" type="ORF">SI7747_03004112</name>
</gene>
<accession>A0A7I8IIK9</accession>
<keyword evidence="8" id="KW-0732">Signal</keyword>
<dbReference type="Proteomes" id="UP001189122">
    <property type="component" value="Unassembled WGS sequence"/>
</dbReference>
<dbReference type="InterPro" id="IPR011009">
    <property type="entry name" value="Kinase-like_dom_sf"/>
</dbReference>
<dbReference type="Gene3D" id="2.60.120.200">
    <property type="match status" value="1"/>
</dbReference>
<dbReference type="InterPro" id="IPR008271">
    <property type="entry name" value="Ser/Thr_kinase_AS"/>
</dbReference>
<dbReference type="InterPro" id="IPR000719">
    <property type="entry name" value="Prot_kinase_dom"/>
</dbReference>
<keyword evidence="10 17" id="KW-0547">Nucleotide-binding</keyword>
<keyword evidence="23" id="KW-1185">Reference proteome</keyword>
<evidence type="ECO:0000256" key="17">
    <source>
        <dbReference type="PROSITE-ProRule" id="PRU10141"/>
    </source>
</evidence>
<dbReference type="SUPFAM" id="SSF56112">
    <property type="entry name" value="Protein kinase-like (PK-like)"/>
    <property type="match status" value="1"/>
</dbReference>
<proteinExistence type="inferred from homology"/>
<dbReference type="AlphaFoldDB" id="A0A7I8IIK9"/>
<name>A0A7I8IIK9_SPIIN</name>
<feature type="transmembrane region" description="Helical" evidence="20">
    <location>
        <begin position="94"/>
        <end position="120"/>
    </location>
</feature>
<organism evidence="22">
    <name type="scientific">Spirodela intermedia</name>
    <name type="common">Intermediate duckweed</name>
    <dbReference type="NCBI Taxonomy" id="51605"/>
    <lineage>
        <taxon>Eukaryota</taxon>
        <taxon>Viridiplantae</taxon>
        <taxon>Streptophyta</taxon>
        <taxon>Embryophyta</taxon>
        <taxon>Tracheophyta</taxon>
        <taxon>Spermatophyta</taxon>
        <taxon>Magnoliopsida</taxon>
        <taxon>Liliopsida</taxon>
        <taxon>Araceae</taxon>
        <taxon>Lemnoideae</taxon>
        <taxon>Spirodela</taxon>
    </lineage>
</organism>
<evidence type="ECO:0000313" key="23">
    <source>
        <dbReference type="Proteomes" id="UP001189122"/>
    </source>
</evidence>
<dbReference type="PROSITE" id="PS50011">
    <property type="entry name" value="PROTEIN_KINASE_DOM"/>
    <property type="match status" value="1"/>
</dbReference>
<evidence type="ECO:0000256" key="12">
    <source>
        <dbReference type="ARBA" id="ARBA00022840"/>
    </source>
</evidence>
<evidence type="ECO:0000256" key="4">
    <source>
        <dbReference type="ARBA" id="ARBA00012513"/>
    </source>
</evidence>
<dbReference type="PANTHER" id="PTHR27007">
    <property type="match status" value="1"/>
</dbReference>
<dbReference type="FunFam" id="3.30.200.20:FF:000112">
    <property type="entry name" value="Lectin-domain containing receptor kinase A4.3"/>
    <property type="match status" value="1"/>
</dbReference>
<feature type="compositionally biased region" description="Low complexity" evidence="19">
    <location>
        <begin position="318"/>
        <end position="334"/>
    </location>
</feature>